<evidence type="ECO:0000313" key="4">
    <source>
        <dbReference type="EMBL" id="MPN19032.1"/>
    </source>
</evidence>
<dbReference type="GO" id="GO:0006535">
    <property type="term" value="P:cysteine biosynthetic process from serine"/>
    <property type="evidence" value="ECO:0007669"/>
    <property type="project" value="TreeGrafter"/>
</dbReference>
<dbReference type="PANTHER" id="PTHR43797">
    <property type="entry name" value="HOMOCYSTEINE/CYSTEINE SYNTHASE"/>
    <property type="match status" value="1"/>
</dbReference>
<comment type="caution">
    <text evidence="4">The sequence shown here is derived from an EMBL/GenBank/DDBJ whole genome shotgun (WGS) entry which is preliminary data.</text>
</comment>
<proteinExistence type="inferred from homology"/>
<organism evidence="4">
    <name type="scientific">bioreactor metagenome</name>
    <dbReference type="NCBI Taxonomy" id="1076179"/>
    <lineage>
        <taxon>unclassified sequences</taxon>
        <taxon>metagenomes</taxon>
        <taxon>ecological metagenomes</taxon>
    </lineage>
</organism>
<dbReference type="EC" id="4.4.1.11" evidence="4"/>
<protein>
    <submittedName>
        <fullName evidence="4">L-methionine gamma-lyase</fullName>
        <ecNumber evidence="4">4.4.1.11</ecNumber>
    </submittedName>
</protein>
<dbReference type="GO" id="GO:0019346">
    <property type="term" value="P:transsulfuration"/>
    <property type="evidence" value="ECO:0007669"/>
    <property type="project" value="InterPro"/>
</dbReference>
<reference evidence="4" key="1">
    <citation type="submission" date="2019-08" db="EMBL/GenBank/DDBJ databases">
        <authorList>
            <person name="Kucharzyk K."/>
            <person name="Murdoch R.W."/>
            <person name="Higgins S."/>
            <person name="Loffler F."/>
        </authorList>
    </citation>
    <scope>NUCLEOTIDE SEQUENCE</scope>
</reference>
<evidence type="ECO:0000256" key="3">
    <source>
        <dbReference type="ARBA" id="ARBA00022898"/>
    </source>
</evidence>
<dbReference type="GO" id="GO:0071269">
    <property type="term" value="P:L-homocysteine biosynthetic process"/>
    <property type="evidence" value="ECO:0007669"/>
    <property type="project" value="TreeGrafter"/>
</dbReference>
<keyword evidence="3" id="KW-0663">Pyridoxal phosphate</keyword>
<dbReference type="GO" id="GO:0030170">
    <property type="term" value="F:pyridoxal phosphate binding"/>
    <property type="evidence" value="ECO:0007669"/>
    <property type="project" value="InterPro"/>
</dbReference>
<dbReference type="GO" id="GO:0018826">
    <property type="term" value="F:methionine gamma-lyase activity"/>
    <property type="evidence" value="ECO:0007669"/>
    <property type="project" value="UniProtKB-EC"/>
</dbReference>
<accession>A0A645FZA8</accession>
<dbReference type="EMBL" id="VSSQ01066511">
    <property type="protein sequence ID" value="MPN19032.1"/>
    <property type="molecule type" value="Genomic_DNA"/>
</dbReference>
<comment type="similarity">
    <text evidence="2">Belongs to the trans-sulfuration enzymes family.</text>
</comment>
<evidence type="ECO:0000256" key="2">
    <source>
        <dbReference type="ARBA" id="ARBA00009077"/>
    </source>
</evidence>
<keyword evidence="4" id="KW-0456">Lyase</keyword>
<gene>
    <name evidence="4" type="primary">mgl_46</name>
    <name evidence="4" type="ORF">SDC9_166398</name>
</gene>
<dbReference type="SUPFAM" id="SSF53383">
    <property type="entry name" value="PLP-dependent transferases"/>
    <property type="match status" value="1"/>
</dbReference>
<name>A0A645FZA8_9ZZZZ</name>
<dbReference type="GO" id="GO:0003961">
    <property type="term" value="F:O-acetylhomoserine aminocarboxypropyltransferase activity"/>
    <property type="evidence" value="ECO:0007669"/>
    <property type="project" value="TreeGrafter"/>
</dbReference>
<dbReference type="Gene3D" id="3.90.1150.10">
    <property type="entry name" value="Aspartate Aminotransferase, domain 1"/>
    <property type="match status" value="1"/>
</dbReference>
<dbReference type="InterPro" id="IPR006235">
    <property type="entry name" value="OAc-hSer/O-AcSer_sulfhydrylase"/>
</dbReference>
<comment type="cofactor">
    <cofactor evidence="1">
        <name>pyridoxal 5'-phosphate</name>
        <dbReference type="ChEBI" id="CHEBI:597326"/>
    </cofactor>
</comment>
<dbReference type="Pfam" id="PF01053">
    <property type="entry name" value="Cys_Met_Meta_PP"/>
    <property type="match status" value="1"/>
</dbReference>
<dbReference type="AlphaFoldDB" id="A0A645FZA8"/>
<dbReference type="InterPro" id="IPR000277">
    <property type="entry name" value="Cys/Met-Metab_PyrdxlP-dep_enz"/>
</dbReference>
<dbReference type="GO" id="GO:0004124">
    <property type="term" value="F:cysteine synthase activity"/>
    <property type="evidence" value="ECO:0007669"/>
    <property type="project" value="TreeGrafter"/>
</dbReference>
<sequence>MNSFLLNIGLETLPLRMQRHCTNAQTVAEYLEAHPKVAWVNYPGLTSSKDHILAKRMMPNGTCGVVSFGLKGGRAAAETFMAGLKLCSIATHVADAKTCVLHPASATHRQMNDSELAAAGVSPDLIRFSVGIEDVADILTDVEQAIAAV</sequence>
<dbReference type="GO" id="GO:0005737">
    <property type="term" value="C:cytoplasm"/>
    <property type="evidence" value="ECO:0007669"/>
    <property type="project" value="TreeGrafter"/>
</dbReference>
<evidence type="ECO:0000256" key="1">
    <source>
        <dbReference type="ARBA" id="ARBA00001933"/>
    </source>
</evidence>
<dbReference type="InterPro" id="IPR015424">
    <property type="entry name" value="PyrdxlP-dep_Trfase"/>
</dbReference>
<dbReference type="InterPro" id="IPR015422">
    <property type="entry name" value="PyrdxlP-dep_Trfase_small"/>
</dbReference>
<dbReference type="PANTHER" id="PTHR43797:SF3">
    <property type="entry name" value="O-ACETYLHOMOSERINE SULFHYDRYLASE"/>
    <property type="match status" value="1"/>
</dbReference>